<evidence type="ECO:0000313" key="3">
    <source>
        <dbReference type="Proteomes" id="UP000319138"/>
    </source>
</evidence>
<evidence type="ECO:0000259" key="1">
    <source>
        <dbReference type="Pfam" id="PF07484"/>
    </source>
</evidence>
<feature type="domain" description="Phage tail collar" evidence="1">
    <location>
        <begin position="53"/>
        <end position="100"/>
    </location>
</feature>
<dbReference type="EMBL" id="VMHL01000001">
    <property type="protein sequence ID" value="TSJ92384.1"/>
    <property type="molecule type" value="Genomic_DNA"/>
</dbReference>
<protein>
    <submittedName>
        <fullName evidence="2">Phage tail protein</fullName>
    </submittedName>
</protein>
<sequence>MVIRNDGVIGMYSHVKNDFVWYVNHDGWMYGYITADRIGGLDQFVRDRTLPIGIPQPWPKSTPPNGWLKCNGWKFDTNKYPKLAMAYPSGYLPEMRGEFIRGWDDGRGIDPGREILSWQGDAIRNISGTFVGTAFTNSTCSGAFFAREQMDGHLALGHTGWKDRLNYTFDASRVVPVAHENRPRSIAFMYIVKAE</sequence>
<comment type="caution">
    <text evidence="2">The sequence shown here is derived from an EMBL/GenBank/DDBJ whole genome shotgun (WGS) entry which is preliminary data.</text>
</comment>
<reference evidence="2 3" key="1">
    <citation type="submission" date="2019-07" db="EMBL/GenBank/DDBJ databases">
        <title>Gilliamella genomes.</title>
        <authorList>
            <person name="Zheng H."/>
        </authorList>
    </citation>
    <scope>NUCLEOTIDE SEQUENCE [LARGE SCALE GENOMIC DNA]</scope>
    <source>
        <strain evidence="2 3">W8131</strain>
    </source>
</reference>
<gene>
    <name evidence="2" type="ORF">FPQ14_00310</name>
</gene>
<dbReference type="InterPro" id="IPR051934">
    <property type="entry name" value="Phage_Tail_Fiber_Structural"/>
</dbReference>
<dbReference type="PANTHER" id="PTHR35191">
    <property type="entry name" value="PROPHAGE SIDE TAIL FIBER PROTEIN HOMOLOG STFQ-RELATED"/>
    <property type="match status" value="1"/>
</dbReference>
<organism evidence="2 3">
    <name type="scientific">Gilliamella apicola</name>
    <dbReference type="NCBI Taxonomy" id="1196095"/>
    <lineage>
        <taxon>Bacteria</taxon>
        <taxon>Pseudomonadati</taxon>
        <taxon>Pseudomonadota</taxon>
        <taxon>Gammaproteobacteria</taxon>
        <taxon>Orbales</taxon>
        <taxon>Orbaceae</taxon>
        <taxon>Gilliamella</taxon>
    </lineage>
</organism>
<dbReference type="InterPro" id="IPR037053">
    <property type="entry name" value="Phage_tail_collar_dom_sf"/>
</dbReference>
<dbReference type="AlphaFoldDB" id="A0A556RU66"/>
<name>A0A556RU66_9GAMM</name>
<dbReference type="SUPFAM" id="SSF88874">
    <property type="entry name" value="Receptor-binding domain of short tail fibre protein gp12"/>
    <property type="match status" value="1"/>
</dbReference>
<accession>A0A556RU66</accession>
<evidence type="ECO:0000313" key="2">
    <source>
        <dbReference type="EMBL" id="TSJ92384.1"/>
    </source>
</evidence>
<dbReference type="Gene3D" id="3.90.1340.10">
    <property type="entry name" value="Phage tail collar domain"/>
    <property type="match status" value="1"/>
</dbReference>
<dbReference type="PANTHER" id="PTHR35191:SF1">
    <property type="entry name" value="PROPHAGE SIDE TAIL FIBER PROTEIN HOMOLOG STFQ-RELATED"/>
    <property type="match status" value="1"/>
</dbReference>
<dbReference type="Pfam" id="PF07484">
    <property type="entry name" value="Collar"/>
    <property type="match status" value="1"/>
</dbReference>
<proteinExistence type="predicted"/>
<dbReference type="Proteomes" id="UP000319138">
    <property type="component" value="Unassembled WGS sequence"/>
</dbReference>
<dbReference type="InterPro" id="IPR011083">
    <property type="entry name" value="Phage_tail_collar_dom"/>
</dbReference>